<dbReference type="KEGG" id="ccs:CCNA_02812"/>
<evidence type="ECO:0000259" key="1">
    <source>
        <dbReference type="Pfam" id="PF00462"/>
    </source>
</evidence>
<dbReference type="PROSITE" id="PS51354">
    <property type="entry name" value="GLUTAREDOXIN_2"/>
    <property type="match status" value="1"/>
</dbReference>
<dbReference type="SUPFAM" id="SSF52833">
    <property type="entry name" value="Thioredoxin-like"/>
    <property type="match status" value="1"/>
</dbReference>
<evidence type="ECO:0000313" key="3">
    <source>
        <dbReference type="Proteomes" id="UP000001364"/>
    </source>
</evidence>
<dbReference type="RefSeq" id="YP_002518185.1">
    <property type="nucleotide sequence ID" value="NC_011916.1"/>
</dbReference>
<protein>
    <submittedName>
        <fullName evidence="2">Glutaredoxin</fullName>
    </submittedName>
</protein>
<dbReference type="HOGENOM" id="CLU_2367714_0_0_5"/>
<dbReference type="InterPro" id="IPR036249">
    <property type="entry name" value="Thioredoxin-like_sf"/>
</dbReference>
<sequence length="95" mass="10527">MGKSALVAALRHDQKVRTDMRRPATTAHLHRMVMPGHTCPYGLKALDLLKRKGFKVEDHLLTTRADTDAFKAREGVLTTPQVFIDVSAVSANETD</sequence>
<dbReference type="GeneID" id="7331136"/>
<dbReference type="OrthoDB" id="527973at2"/>
<dbReference type="AlphaFoldDB" id="A0A0H3CAS0"/>
<dbReference type="PATRIC" id="fig|565050.3.peg.2750"/>
<dbReference type="SMR" id="A0A0H3CAS0"/>
<accession>A0A0H3CAS0</accession>
<keyword evidence="3" id="KW-1185">Reference proteome</keyword>
<reference evidence="2 3" key="1">
    <citation type="journal article" date="2010" name="J. Bacteriol.">
        <title>The genetic basis of laboratory adaptation in Caulobacter crescentus.</title>
        <authorList>
            <person name="Marks M.E."/>
            <person name="Castro-Rojas C.M."/>
            <person name="Teiling C."/>
            <person name="Du L."/>
            <person name="Kapatral V."/>
            <person name="Walunas T.L."/>
            <person name="Crosson S."/>
        </authorList>
    </citation>
    <scope>NUCLEOTIDE SEQUENCE [LARGE SCALE GENOMIC DNA]</scope>
    <source>
        <strain evidence="3">NA1000 / CB15N</strain>
    </source>
</reference>
<organism evidence="2 3">
    <name type="scientific">Caulobacter vibrioides (strain NA1000 / CB15N)</name>
    <name type="common">Caulobacter crescentus</name>
    <dbReference type="NCBI Taxonomy" id="565050"/>
    <lineage>
        <taxon>Bacteria</taxon>
        <taxon>Pseudomonadati</taxon>
        <taxon>Pseudomonadota</taxon>
        <taxon>Alphaproteobacteria</taxon>
        <taxon>Caulobacterales</taxon>
        <taxon>Caulobacteraceae</taxon>
        <taxon>Caulobacter</taxon>
    </lineage>
</organism>
<gene>
    <name evidence="2" type="ordered locus">CCNA_02812</name>
</gene>
<dbReference type="Proteomes" id="UP000001364">
    <property type="component" value="Chromosome"/>
</dbReference>
<evidence type="ECO:0000313" key="2">
    <source>
        <dbReference type="EMBL" id="ACL96277.1"/>
    </source>
</evidence>
<dbReference type="EMBL" id="CP001340">
    <property type="protein sequence ID" value="ACL96277.1"/>
    <property type="molecule type" value="Genomic_DNA"/>
</dbReference>
<dbReference type="RefSeq" id="WP_010920573.1">
    <property type="nucleotide sequence ID" value="NC_011916.1"/>
</dbReference>
<dbReference type="InterPro" id="IPR002109">
    <property type="entry name" value="Glutaredoxin"/>
</dbReference>
<feature type="domain" description="Glutaredoxin" evidence="1">
    <location>
        <begin position="37"/>
        <end position="85"/>
    </location>
</feature>
<name>A0A0H3CAS0_CAUVN</name>
<dbReference type="Gene3D" id="3.40.30.10">
    <property type="entry name" value="Glutaredoxin"/>
    <property type="match status" value="1"/>
</dbReference>
<dbReference type="Pfam" id="PF00462">
    <property type="entry name" value="Glutaredoxin"/>
    <property type="match status" value="1"/>
</dbReference>
<proteinExistence type="predicted"/>